<name>A0A9W8UKK3_AKAMU</name>
<dbReference type="AlphaFoldDB" id="A0A9W8UKK3"/>
<evidence type="ECO:0000256" key="3">
    <source>
        <dbReference type="ARBA" id="ARBA00023136"/>
    </source>
</evidence>
<evidence type="ECO:0008006" key="7">
    <source>
        <dbReference type="Google" id="ProtNLM"/>
    </source>
</evidence>
<evidence type="ECO:0000313" key="5">
    <source>
        <dbReference type="EMBL" id="KAJ4154044.1"/>
    </source>
</evidence>
<comment type="caution">
    <text evidence="5">The sequence shown here is derived from an EMBL/GenBank/DDBJ whole genome shotgun (WGS) entry which is preliminary data.</text>
</comment>
<feature type="signal peptide" evidence="4">
    <location>
        <begin position="1"/>
        <end position="22"/>
    </location>
</feature>
<evidence type="ECO:0000256" key="2">
    <source>
        <dbReference type="ARBA" id="ARBA00022989"/>
    </source>
</evidence>
<sequence length="455" mass="49878">MQTAIGCASLAAVALLARQCLRARSRSGQSQHLYQDEDGTATQDSADNVLRLASAKYFMNVAAAAGIATSLLDVSSSVLMKQRRLPAAAALRIGLWLLVSVQALTIANESGVRERYKQGIYAAASAAMLALYITQQDVMTERLIAITSTERACALSIAIACLTLPRRPAVYEDGRLVDQQNGASVISLLSFSWYPFYQPSFYSFDSLRLLNVPITPLAQRIRTVRRDFIQCASGDMLLSQLAWAWRSSFSMQWTLTLLHSMSQFSGQYLLQRLLGCLEQPHSQQQHAMGYALCLGLALLSENMSAGWITWVTQAKLSIPMTALLKGLLFEEMTKKQSSQRTKPKTGKGENVLSLESLMSYDCASVSQACVSTQHCLKAAFKLLFDVTYLIHLIGPKHIAIGSLFPLILFPISKMLAHRHRLAKADLSSLHTAFSTEVSASSDPEPVNWDKSGTAG</sequence>
<feature type="chain" id="PRO_5040910774" description="ABC transmembrane type-1 domain-containing protein" evidence="4">
    <location>
        <begin position="23"/>
        <end position="455"/>
    </location>
</feature>
<dbReference type="EMBL" id="JAJHUN010000008">
    <property type="protein sequence ID" value="KAJ4154044.1"/>
    <property type="molecule type" value="Genomic_DNA"/>
</dbReference>
<accession>A0A9W8UKK3</accession>
<dbReference type="RefSeq" id="XP_056054702.1">
    <property type="nucleotide sequence ID" value="XM_056197677.1"/>
</dbReference>
<protein>
    <recommendedName>
        <fullName evidence="7">ABC transmembrane type-1 domain-containing protein</fullName>
    </recommendedName>
</protein>
<evidence type="ECO:0000313" key="6">
    <source>
        <dbReference type="Proteomes" id="UP001144673"/>
    </source>
</evidence>
<evidence type="ECO:0000256" key="1">
    <source>
        <dbReference type="ARBA" id="ARBA00022692"/>
    </source>
</evidence>
<proteinExistence type="predicted"/>
<keyword evidence="4" id="KW-0732">Signal</keyword>
<keyword evidence="2" id="KW-1133">Transmembrane helix</keyword>
<dbReference type="KEGG" id="amus:LMH87_010508"/>
<reference evidence="5" key="1">
    <citation type="journal article" date="2023" name="Access Microbiol">
        <title>De-novo genome assembly for Akanthomyces muscarius, a biocontrol agent of insect agricultural pests.</title>
        <authorList>
            <person name="Erdos Z."/>
            <person name="Studholme D.J."/>
            <person name="Raymond B."/>
            <person name="Sharma M."/>
        </authorList>
    </citation>
    <scope>NUCLEOTIDE SEQUENCE</scope>
    <source>
        <strain evidence="5">Ve6</strain>
    </source>
</reference>
<dbReference type="GeneID" id="80897667"/>
<evidence type="ECO:0000256" key="4">
    <source>
        <dbReference type="SAM" id="SignalP"/>
    </source>
</evidence>
<keyword evidence="1" id="KW-0812">Transmembrane</keyword>
<keyword evidence="6" id="KW-1185">Reference proteome</keyword>
<keyword evidence="3" id="KW-0472">Membrane</keyword>
<organism evidence="5 6">
    <name type="scientific">Akanthomyces muscarius</name>
    <name type="common">Entomopathogenic fungus</name>
    <name type="synonym">Lecanicillium muscarium</name>
    <dbReference type="NCBI Taxonomy" id="2231603"/>
    <lineage>
        <taxon>Eukaryota</taxon>
        <taxon>Fungi</taxon>
        <taxon>Dikarya</taxon>
        <taxon>Ascomycota</taxon>
        <taxon>Pezizomycotina</taxon>
        <taxon>Sordariomycetes</taxon>
        <taxon>Hypocreomycetidae</taxon>
        <taxon>Hypocreales</taxon>
        <taxon>Cordycipitaceae</taxon>
        <taxon>Akanthomyces</taxon>
    </lineage>
</organism>
<dbReference type="InterPro" id="IPR036640">
    <property type="entry name" value="ABC1_TM_sf"/>
</dbReference>
<dbReference type="GO" id="GO:0005524">
    <property type="term" value="F:ATP binding"/>
    <property type="evidence" value="ECO:0007669"/>
    <property type="project" value="InterPro"/>
</dbReference>
<dbReference type="Proteomes" id="UP001144673">
    <property type="component" value="Chromosome 5"/>
</dbReference>
<dbReference type="Gene3D" id="1.20.1560.10">
    <property type="entry name" value="ABC transporter type 1, transmembrane domain"/>
    <property type="match status" value="1"/>
</dbReference>
<dbReference type="GO" id="GO:0016020">
    <property type="term" value="C:membrane"/>
    <property type="evidence" value="ECO:0007669"/>
    <property type="project" value="InterPro"/>
</dbReference>
<gene>
    <name evidence="5" type="ORF">LMH87_010508</name>
</gene>